<comment type="caution">
    <text evidence="5">The sequence shown here is derived from an EMBL/GenBank/DDBJ whole genome shotgun (WGS) entry which is preliminary data.</text>
</comment>
<name>A0A835DPA7_TETSI</name>
<dbReference type="PANTHER" id="PTHR23204">
    <property type="entry name" value="CLEAVAGE AND POLYADENYLATION SPECIFIC FACTOR"/>
    <property type="match status" value="1"/>
</dbReference>
<dbReference type="AlphaFoldDB" id="A0A835DPA7"/>
<gene>
    <name evidence="5" type="ORF">HHK36_003403</name>
</gene>
<dbReference type="PROSITE" id="PS50102">
    <property type="entry name" value="RRM"/>
    <property type="match status" value="1"/>
</dbReference>
<evidence type="ECO:0000256" key="3">
    <source>
        <dbReference type="SAM" id="MobiDB-lite"/>
    </source>
</evidence>
<dbReference type="SMART" id="SM00360">
    <property type="entry name" value="RRM"/>
    <property type="match status" value="1"/>
</dbReference>
<dbReference type="EMBL" id="JABCRI010000002">
    <property type="protein sequence ID" value="KAF8410866.1"/>
    <property type="molecule type" value="Genomic_DNA"/>
</dbReference>
<feature type="region of interest" description="Disordered" evidence="3">
    <location>
        <begin position="219"/>
        <end position="241"/>
    </location>
</feature>
<feature type="compositionally biased region" description="Basic and acidic residues" evidence="3">
    <location>
        <begin position="229"/>
        <end position="241"/>
    </location>
</feature>
<dbReference type="GO" id="GO:0005634">
    <property type="term" value="C:nucleus"/>
    <property type="evidence" value="ECO:0007669"/>
    <property type="project" value="UniProtKB-SubCell"/>
</dbReference>
<dbReference type="GO" id="GO:0006397">
    <property type="term" value="P:mRNA processing"/>
    <property type="evidence" value="ECO:0007669"/>
    <property type="project" value="UniProtKB-KW"/>
</dbReference>
<protein>
    <recommendedName>
        <fullName evidence="4">RRM domain-containing protein</fullName>
    </recommendedName>
</protein>
<accession>A0A835DPA7</accession>
<feature type="region of interest" description="Disordered" evidence="3">
    <location>
        <begin position="287"/>
        <end position="339"/>
    </location>
</feature>
<dbReference type="SUPFAM" id="SSF54928">
    <property type="entry name" value="RNA-binding domain, RBD"/>
    <property type="match status" value="1"/>
</dbReference>
<keyword evidence="6" id="KW-1185">Reference proteome</keyword>
<dbReference type="InterPro" id="IPR000504">
    <property type="entry name" value="RRM_dom"/>
</dbReference>
<dbReference type="InterPro" id="IPR034772">
    <property type="entry name" value="CPSF6/7"/>
</dbReference>
<organism evidence="5 6">
    <name type="scientific">Tetracentron sinense</name>
    <name type="common">Spur-leaf</name>
    <dbReference type="NCBI Taxonomy" id="13715"/>
    <lineage>
        <taxon>Eukaryota</taxon>
        <taxon>Viridiplantae</taxon>
        <taxon>Streptophyta</taxon>
        <taxon>Embryophyta</taxon>
        <taxon>Tracheophyta</taxon>
        <taxon>Spermatophyta</taxon>
        <taxon>Magnoliopsida</taxon>
        <taxon>Trochodendrales</taxon>
        <taxon>Trochodendraceae</taxon>
        <taxon>Tetracentron</taxon>
    </lineage>
</organism>
<dbReference type="Pfam" id="PF00076">
    <property type="entry name" value="RRM_1"/>
    <property type="match status" value="1"/>
</dbReference>
<evidence type="ECO:0000256" key="2">
    <source>
        <dbReference type="PROSITE-ProRule" id="PRU00176"/>
    </source>
</evidence>
<dbReference type="InterPro" id="IPR035979">
    <property type="entry name" value="RBD_domain_sf"/>
</dbReference>
<dbReference type="CDD" id="cd12372">
    <property type="entry name" value="RRM_CFIm68_CFIm59"/>
    <property type="match status" value="1"/>
</dbReference>
<keyword evidence="2" id="KW-0694">RNA-binding</keyword>
<dbReference type="Gene3D" id="3.30.70.330">
    <property type="match status" value="1"/>
</dbReference>
<evidence type="ECO:0000313" key="6">
    <source>
        <dbReference type="Proteomes" id="UP000655225"/>
    </source>
</evidence>
<comment type="similarity">
    <text evidence="1">Belongs to the RRM CPSF6/7 family.</text>
</comment>
<dbReference type="InterPro" id="IPR012677">
    <property type="entry name" value="Nucleotide-bd_a/b_plait_sf"/>
</dbReference>
<sequence>MEDERGDINGNRGRGGTILFVGNLHWWTRGPELEAELCKYGNVKEVKFFVEMENRRSKGYCQVEFHDPSAAMACQEGMNGHIFNGRPCVVAHATPSSVREMGAAQVMKKNREMKQASLALPRRGIAATPPLFHPQPVMGHGFRPVYRAHMGGPHRGFTAPSFPGFLSPFPRVAPNVNPNFFGRGMPVTTGTVEGHNIRMWTDPSAAGWVSGQEPIYGDNAASDLQYGEGSHERGAWSGASHREPEFNWEVPKQYVGDDHNWLQRRDPDDRETGRDWYDWDRDREDRDRYSHHQRYMDQEPEGRSSRTQRKSRLSQEEGQPSRTRDDQDRKRRRLSPDLP</sequence>
<dbReference type="OrthoDB" id="439808at2759"/>
<dbReference type="GO" id="GO:0003723">
    <property type="term" value="F:RNA binding"/>
    <property type="evidence" value="ECO:0007669"/>
    <property type="project" value="UniProtKB-UniRule"/>
</dbReference>
<feature type="domain" description="RRM" evidence="4">
    <location>
        <begin position="17"/>
        <end position="95"/>
    </location>
</feature>
<feature type="compositionally biased region" description="Basic and acidic residues" evidence="3">
    <location>
        <begin position="287"/>
        <end position="304"/>
    </location>
</feature>
<dbReference type="Proteomes" id="UP000655225">
    <property type="component" value="Unassembled WGS sequence"/>
</dbReference>
<evidence type="ECO:0000313" key="5">
    <source>
        <dbReference type="EMBL" id="KAF8410866.1"/>
    </source>
</evidence>
<proteinExistence type="inferred from homology"/>
<evidence type="ECO:0000256" key="1">
    <source>
        <dbReference type="ARBA" id="ARBA00006265"/>
    </source>
</evidence>
<evidence type="ECO:0000259" key="4">
    <source>
        <dbReference type="PROSITE" id="PS50102"/>
    </source>
</evidence>
<reference evidence="5 6" key="1">
    <citation type="submission" date="2020-04" db="EMBL/GenBank/DDBJ databases">
        <title>Plant Genome Project.</title>
        <authorList>
            <person name="Zhang R.-G."/>
        </authorList>
    </citation>
    <scope>NUCLEOTIDE SEQUENCE [LARGE SCALE GENOMIC DNA]</scope>
    <source>
        <strain evidence="5">YNK0</strain>
        <tissue evidence="5">Leaf</tissue>
    </source>
</reference>